<organism evidence="2 3">
    <name type="scientific">Xylaria arbuscula</name>
    <dbReference type="NCBI Taxonomy" id="114810"/>
    <lineage>
        <taxon>Eukaryota</taxon>
        <taxon>Fungi</taxon>
        <taxon>Dikarya</taxon>
        <taxon>Ascomycota</taxon>
        <taxon>Pezizomycotina</taxon>
        <taxon>Sordariomycetes</taxon>
        <taxon>Xylariomycetidae</taxon>
        <taxon>Xylariales</taxon>
        <taxon>Xylariaceae</taxon>
        <taxon>Xylaria</taxon>
    </lineage>
</organism>
<name>A0A9W8TJQ3_9PEZI</name>
<accession>A0A9W8TJQ3</accession>
<comment type="caution">
    <text evidence="2">The sequence shown here is derived from an EMBL/GenBank/DDBJ whole genome shotgun (WGS) entry which is preliminary data.</text>
</comment>
<dbReference type="Proteomes" id="UP001148614">
    <property type="component" value="Unassembled WGS sequence"/>
</dbReference>
<evidence type="ECO:0000313" key="2">
    <source>
        <dbReference type="EMBL" id="KAJ3561564.1"/>
    </source>
</evidence>
<reference evidence="2" key="1">
    <citation type="submission" date="2022-07" db="EMBL/GenBank/DDBJ databases">
        <title>Genome Sequence of Xylaria arbuscula.</title>
        <authorList>
            <person name="Buettner E."/>
        </authorList>
    </citation>
    <scope>NUCLEOTIDE SEQUENCE</scope>
    <source>
        <strain evidence="2">VT107</strain>
    </source>
</reference>
<evidence type="ECO:0000256" key="1">
    <source>
        <dbReference type="SAM" id="MobiDB-lite"/>
    </source>
</evidence>
<feature type="region of interest" description="Disordered" evidence="1">
    <location>
        <begin position="141"/>
        <end position="197"/>
    </location>
</feature>
<sequence length="197" mass="22583">MYSNVPTRDPSDMKLRFKLRQNEFVQDDSTPLPHRYLLVPDGNMAFAQLCRKASHVMNMPVYHCYSGKYFIGFRCPHYIIEDVSWRREMKEKDMMNTVAASPVKSSSSSTAGTDDTIDSLFNVSELQSEISILSDESYENDWVDDADNEMDSEEEDEDYAPSEQCGFTAKRKRDQYPLRSSKRIKSKRDGTPSGEAA</sequence>
<dbReference type="EMBL" id="JANPWZ010002047">
    <property type="protein sequence ID" value="KAJ3561564.1"/>
    <property type="molecule type" value="Genomic_DNA"/>
</dbReference>
<dbReference type="AlphaFoldDB" id="A0A9W8TJQ3"/>
<protein>
    <submittedName>
        <fullName evidence="2">Uncharacterized protein</fullName>
    </submittedName>
</protein>
<proteinExistence type="predicted"/>
<evidence type="ECO:0000313" key="3">
    <source>
        <dbReference type="Proteomes" id="UP001148614"/>
    </source>
</evidence>
<gene>
    <name evidence="2" type="ORF">NPX13_g8895</name>
</gene>
<feature type="compositionally biased region" description="Acidic residues" evidence="1">
    <location>
        <begin position="141"/>
        <end position="160"/>
    </location>
</feature>
<keyword evidence="3" id="KW-1185">Reference proteome</keyword>